<comment type="similarity">
    <text evidence="1 15">Belongs to the helicase family. RecG subfamily.</text>
</comment>
<keyword evidence="11" id="KW-0413">Isomerase</keyword>
<evidence type="ECO:0000256" key="12">
    <source>
        <dbReference type="ARBA" id="ARBA00034617"/>
    </source>
</evidence>
<dbReference type="Gene3D" id="3.40.50.300">
    <property type="entry name" value="P-loop containing nucleotide triphosphate hydrolases"/>
    <property type="match status" value="2"/>
</dbReference>
<name>A0ABX0UFT0_9BACT</name>
<dbReference type="EC" id="5.6.2.4" evidence="13 15"/>
<evidence type="ECO:0000256" key="13">
    <source>
        <dbReference type="ARBA" id="ARBA00034808"/>
    </source>
</evidence>
<dbReference type="SUPFAM" id="SSF52540">
    <property type="entry name" value="P-loop containing nucleoside triphosphate hydrolases"/>
    <property type="match status" value="2"/>
</dbReference>
<dbReference type="NCBIfam" id="NF008168">
    <property type="entry name" value="PRK10917.2-2"/>
    <property type="match status" value="1"/>
</dbReference>
<keyword evidence="7 15" id="KW-0067">ATP-binding</keyword>
<dbReference type="Gene3D" id="2.40.50.140">
    <property type="entry name" value="Nucleic acid-binding proteins"/>
    <property type="match status" value="1"/>
</dbReference>
<keyword evidence="3 15" id="KW-0547">Nucleotide-binding</keyword>
<dbReference type="Pfam" id="PF00271">
    <property type="entry name" value="Helicase_C"/>
    <property type="match status" value="1"/>
</dbReference>
<dbReference type="InterPro" id="IPR047112">
    <property type="entry name" value="RecG/Mfd"/>
</dbReference>
<comment type="function">
    <text evidence="15">Plays a critical role in recombination and DNA repair. Helps process Holliday junction intermediates to mature products by catalyzing branch migration. Has replication fork regression activity, unwinds stalled or blocked replication forks to make a HJ that can be resolved. Has a DNA unwinding activity characteristic of a DNA helicase with 3'-5' polarity.</text>
</comment>
<evidence type="ECO:0000256" key="10">
    <source>
        <dbReference type="ARBA" id="ARBA00023204"/>
    </source>
</evidence>
<dbReference type="Proteomes" id="UP001179181">
    <property type="component" value="Unassembled WGS sequence"/>
</dbReference>
<evidence type="ECO:0000256" key="3">
    <source>
        <dbReference type="ARBA" id="ARBA00022741"/>
    </source>
</evidence>
<comment type="catalytic activity">
    <reaction evidence="12 15">
        <text>Couples ATP hydrolysis with the unwinding of duplex DNA by translocating in the 3'-5' direction.</text>
        <dbReference type="EC" id="5.6.2.4"/>
    </reaction>
</comment>
<evidence type="ECO:0000256" key="4">
    <source>
        <dbReference type="ARBA" id="ARBA00022763"/>
    </source>
</evidence>
<reference evidence="18 19" key="1">
    <citation type="submission" date="2020-03" db="EMBL/GenBank/DDBJ databases">
        <title>Genomic Encyclopedia of Type Strains, Phase IV (KMG-IV): sequencing the most valuable type-strain genomes for metagenomic binning, comparative biology and taxonomic classification.</title>
        <authorList>
            <person name="Goeker M."/>
        </authorList>
    </citation>
    <scope>NUCLEOTIDE SEQUENCE [LARGE SCALE GENOMIC DNA]</scope>
    <source>
        <strain evidence="18 19">DSM 102865</strain>
    </source>
</reference>
<dbReference type="InterPro" id="IPR014001">
    <property type="entry name" value="Helicase_ATP-bd"/>
</dbReference>
<protein>
    <recommendedName>
        <fullName evidence="2 15">ATP-dependent DNA helicase RecG</fullName>
        <ecNumber evidence="13 15">5.6.2.4</ecNumber>
    </recommendedName>
</protein>
<keyword evidence="8" id="KW-0238">DNA-binding</keyword>
<dbReference type="Pfam" id="PF00270">
    <property type="entry name" value="DEAD"/>
    <property type="match status" value="1"/>
</dbReference>
<accession>A0ABX0UFT0</accession>
<dbReference type="NCBIfam" id="NF008165">
    <property type="entry name" value="PRK10917.1-3"/>
    <property type="match status" value="1"/>
</dbReference>
<dbReference type="GO" id="GO:0003678">
    <property type="term" value="F:DNA helicase activity"/>
    <property type="evidence" value="ECO:0007669"/>
    <property type="project" value="UniProtKB-EC"/>
</dbReference>
<dbReference type="SMART" id="SM00487">
    <property type="entry name" value="DEXDc"/>
    <property type="match status" value="1"/>
</dbReference>
<evidence type="ECO:0000256" key="5">
    <source>
        <dbReference type="ARBA" id="ARBA00022801"/>
    </source>
</evidence>
<feature type="domain" description="Helicase C-terminal" evidence="17">
    <location>
        <begin position="480"/>
        <end position="638"/>
    </location>
</feature>
<keyword evidence="9 15" id="KW-0233">DNA recombination</keyword>
<dbReference type="InterPro" id="IPR001650">
    <property type="entry name" value="Helicase_C-like"/>
</dbReference>
<feature type="domain" description="Helicase ATP-binding" evidence="16">
    <location>
        <begin position="291"/>
        <end position="454"/>
    </location>
</feature>
<evidence type="ECO:0000259" key="16">
    <source>
        <dbReference type="PROSITE" id="PS51192"/>
    </source>
</evidence>
<dbReference type="PROSITE" id="PS51192">
    <property type="entry name" value="HELICASE_ATP_BIND_1"/>
    <property type="match status" value="1"/>
</dbReference>
<dbReference type="CDD" id="cd04488">
    <property type="entry name" value="RecG_wedge_OBF"/>
    <property type="match status" value="1"/>
</dbReference>
<evidence type="ECO:0000256" key="7">
    <source>
        <dbReference type="ARBA" id="ARBA00022840"/>
    </source>
</evidence>
<evidence type="ECO:0000313" key="18">
    <source>
        <dbReference type="EMBL" id="NIJ51859.1"/>
    </source>
</evidence>
<dbReference type="SUPFAM" id="SSF50249">
    <property type="entry name" value="Nucleic acid-binding proteins"/>
    <property type="match status" value="1"/>
</dbReference>
<dbReference type="InterPro" id="IPR027417">
    <property type="entry name" value="P-loop_NTPase"/>
</dbReference>
<evidence type="ECO:0000256" key="6">
    <source>
        <dbReference type="ARBA" id="ARBA00022806"/>
    </source>
</evidence>
<dbReference type="InterPro" id="IPR004609">
    <property type="entry name" value="ATP-dep_DNA_helicase_RecG"/>
</dbReference>
<keyword evidence="5 15" id="KW-0378">Hydrolase</keyword>
<dbReference type="Pfam" id="PF17191">
    <property type="entry name" value="RecG_wedge"/>
    <property type="match status" value="1"/>
</dbReference>
<evidence type="ECO:0000256" key="11">
    <source>
        <dbReference type="ARBA" id="ARBA00023235"/>
    </source>
</evidence>
<dbReference type="RefSeq" id="WP_167267783.1">
    <property type="nucleotide sequence ID" value="NZ_JAASQJ010000001.1"/>
</dbReference>
<dbReference type="NCBIfam" id="TIGR00643">
    <property type="entry name" value="recG"/>
    <property type="match status" value="1"/>
</dbReference>
<dbReference type="InterPro" id="IPR011545">
    <property type="entry name" value="DEAD/DEAH_box_helicase_dom"/>
</dbReference>
<dbReference type="PROSITE" id="PS51194">
    <property type="entry name" value="HELICASE_CTER"/>
    <property type="match status" value="1"/>
</dbReference>
<organism evidence="18 19">
    <name type="scientific">Dyadobacter arcticus</name>
    <dbReference type="NCBI Taxonomy" id="1078754"/>
    <lineage>
        <taxon>Bacteria</taxon>
        <taxon>Pseudomonadati</taxon>
        <taxon>Bacteroidota</taxon>
        <taxon>Cytophagia</taxon>
        <taxon>Cytophagales</taxon>
        <taxon>Spirosomataceae</taxon>
        <taxon>Dyadobacter</taxon>
    </lineage>
</organism>
<evidence type="ECO:0000256" key="14">
    <source>
        <dbReference type="ARBA" id="ARBA00048988"/>
    </source>
</evidence>
<keyword evidence="6 15" id="KW-0347">Helicase</keyword>
<dbReference type="PANTHER" id="PTHR47964:SF1">
    <property type="entry name" value="ATP-DEPENDENT DNA HELICASE HOMOLOG RECG, CHLOROPLASTIC"/>
    <property type="match status" value="1"/>
</dbReference>
<evidence type="ECO:0000256" key="15">
    <source>
        <dbReference type="RuleBase" id="RU363016"/>
    </source>
</evidence>
<keyword evidence="10 15" id="KW-0234">DNA repair</keyword>
<evidence type="ECO:0000256" key="9">
    <source>
        <dbReference type="ARBA" id="ARBA00023172"/>
    </source>
</evidence>
<evidence type="ECO:0000256" key="8">
    <source>
        <dbReference type="ARBA" id="ARBA00023125"/>
    </source>
</evidence>
<sequence>MVPETNPSVSTRFFDTKIELLKGVGPQKAALLNEELGIFTFGDLIQHYPFRHEDRTVFHQIRSLNEQLSAAQIRGRLKEWTTIGEGSKKRLVAYFTDGTGLLELVWFQSIAWYQKNLRANTEYIVFGKPLYFGGRWSITHPEIELVTPENESGGYWQPIYPLTDKLRKRFVDSRSLSRMVRNLLEISRPHIRESLPENLVTKYRLISKADALWNFHLPQSQQWLHQAQRRLKFEELFYNQFRLIKNKLLHKTEYPGMVFGNAALVKTFYDRHLPFQLTNAQIRVLHEIHEDLKTGKQMNRLLQGDVGSGKTIVAFITMLFALDNDAQACLMAPTEILADQHYQGLKKFADLLGVHIAKLTGSTKKKDREIIHKQLLDGSLHILVGTHALIEDIVQFKNLGLCIIDEQHRFGVAQRAKLWAKNDRIYPHMLVMTATPIPRTLAMTLYGDLDISAINELPVGRKPIKTVHRYDAHRISVFGFLREEIAKGRQIYLVYPLIEESEKMDLKDLMDGYESVSRSFPEVPLSILHGKMKSQDKDYEMGRFVRGETKIMVATTVIEVGVNVPNASVMVIENAERFGLSQLHQLRGRVGRGAEQSYCILITDYKISKDTKLRIETLCRTNDGFEIAEVDLQLRGPGDMSGTQQSGLVDLLVANLAQDGEILKVARSCAEEILTEDPDLLQPVNQPIRTHLQNLRTEETNWGRIS</sequence>
<dbReference type="InterPro" id="IPR033454">
    <property type="entry name" value="RecG_wedge"/>
</dbReference>
<dbReference type="InterPro" id="IPR045562">
    <property type="entry name" value="RecG_dom3_C"/>
</dbReference>
<comment type="catalytic activity">
    <reaction evidence="14 15">
        <text>ATP + H2O = ADP + phosphate + H(+)</text>
        <dbReference type="Rhea" id="RHEA:13065"/>
        <dbReference type="ChEBI" id="CHEBI:15377"/>
        <dbReference type="ChEBI" id="CHEBI:15378"/>
        <dbReference type="ChEBI" id="CHEBI:30616"/>
        <dbReference type="ChEBI" id="CHEBI:43474"/>
        <dbReference type="ChEBI" id="CHEBI:456216"/>
        <dbReference type="EC" id="5.6.2.4"/>
    </reaction>
</comment>
<evidence type="ECO:0000256" key="2">
    <source>
        <dbReference type="ARBA" id="ARBA00017846"/>
    </source>
</evidence>
<evidence type="ECO:0000313" key="19">
    <source>
        <dbReference type="Proteomes" id="UP001179181"/>
    </source>
</evidence>
<dbReference type="PANTHER" id="PTHR47964">
    <property type="entry name" value="ATP-DEPENDENT DNA HELICASE HOMOLOG RECG, CHLOROPLASTIC"/>
    <property type="match status" value="1"/>
</dbReference>
<evidence type="ECO:0000259" key="17">
    <source>
        <dbReference type="PROSITE" id="PS51194"/>
    </source>
</evidence>
<dbReference type="GO" id="GO:0016787">
    <property type="term" value="F:hydrolase activity"/>
    <property type="evidence" value="ECO:0007669"/>
    <property type="project" value="UniProtKB-KW"/>
</dbReference>
<keyword evidence="19" id="KW-1185">Reference proteome</keyword>
<dbReference type="InterPro" id="IPR012340">
    <property type="entry name" value="NA-bd_OB-fold"/>
</dbReference>
<dbReference type="SMART" id="SM00490">
    <property type="entry name" value="HELICc"/>
    <property type="match status" value="1"/>
</dbReference>
<proteinExistence type="inferred from homology"/>
<dbReference type="CDD" id="cd17992">
    <property type="entry name" value="DEXHc_RecG"/>
    <property type="match status" value="1"/>
</dbReference>
<keyword evidence="4 15" id="KW-0227">DNA damage</keyword>
<gene>
    <name evidence="18" type="ORF">FHS68_001015</name>
</gene>
<dbReference type="EMBL" id="JAASQJ010000001">
    <property type="protein sequence ID" value="NIJ51859.1"/>
    <property type="molecule type" value="Genomic_DNA"/>
</dbReference>
<dbReference type="Pfam" id="PF19833">
    <property type="entry name" value="RecG_dom3_C"/>
    <property type="match status" value="1"/>
</dbReference>
<evidence type="ECO:0000256" key="1">
    <source>
        <dbReference type="ARBA" id="ARBA00007504"/>
    </source>
</evidence>
<comment type="caution">
    <text evidence="18">The sequence shown here is derived from an EMBL/GenBank/DDBJ whole genome shotgun (WGS) entry which is preliminary data.</text>
</comment>